<evidence type="ECO:0000313" key="2">
    <source>
        <dbReference type="EMBL" id="KTQ92656.1"/>
    </source>
</evidence>
<comment type="caution">
    <text evidence="2">The sequence shown here is derived from an EMBL/GenBank/DDBJ whole genome shotgun (WGS) entry which is preliminary data.</text>
</comment>
<proteinExistence type="predicted"/>
<dbReference type="AlphaFoldDB" id="A0A175R6G4"/>
<feature type="compositionally biased region" description="Basic and acidic residues" evidence="1">
    <location>
        <begin position="57"/>
        <end position="77"/>
    </location>
</feature>
<gene>
    <name evidence="2" type="ORF">NS226_15305</name>
</gene>
<dbReference type="PATRIC" id="fig|401562.3.peg.2768"/>
<organism evidence="2 3">
    <name type="scientific">Aureimonas ureilytica</name>
    <dbReference type="NCBI Taxonomy" id="401562"/>
    <lineage>
        <taxon>Bacteria</taxon>
        <taxon>Pseudomonadati</taxon>
        <taxon>Pseudomonadota</taxon>
        <taxon>Alphaproteobacteria</taxon>
        <taxon>Hyphomicrobiales</taxon>
        <taxon>Aurantimonadaceae</taxon>
        <taxon>Aureimonas</taxon>
    </lineage>
</organism>
<evidence type="ECO:0000256" key="1">
    <source>
        <dbReference type="SAM" id="MobiDB-lite"/>
    </source>
</evidence>
<reference evidence="2 3" key="1">
    <citation type="journal article" date="2016" name="Front. Microbiol.">
        <title>Genomic Resource of Rice Seed Associated Bacteria.</title>
        <authorList>
            <person name="Midha S."/>
            <person name="Bansal K."/>
            <person name="Sharma S."/>
            <person name="Kumar N."/>
            <person name="Patil P.P."/>
            <person name="Chaudhry V."/>
            <person name="Patil P.B."/>
        </authorList>
    </citation>
    <scope>NUCLEOTIDE SEQUENCE [LARGE SCALE GENOMIC DNA]</scope>
    <source>
        <strain evidence="2 3">NS226</strain>
    </source>
</reference>
<dbReference type="RefSeq" id="WP_058635691.1">
    <property type="nucleotide sequence ID" value="NZ_LDPZ01000031.1"/>
</dbReference>
<dbReference type="Proteomes" id="UP000078272">
    <property type="component" value="Unassembled WGS sequence"/>
</dbReference>
<dbReference type="EMBL" id="LDPZ01000031">
    <property type="protein sequence ID" value="KTQ92656.1"/>
    <property type="molecule type" value="Genomic_DNA"/>
</dbReference>
<feature type="region of interest" description="Disordered" evidence="1">
    <location>
        <begin position="53"/>
        <end position="77"/>
    </location>
</feature>
<name>A0A175R6G4_9HYPH</name>
<protein>
    <submittedName>
        <fullName evidence="2">Uncharacterized protein</fullName>
    </submittedName>
</protein>
<accession>A0A175R6G4</accession>
<evidence type="ECO:0000313" key="3">
    <source>
        <dbReference type="Proteomes" id="UP000078272"/>
    </source>
</evidence>
<sequence>MTLIFIDTERSSRRQIVAAIHAMIDRLDSLDGDCDLEPDGDCEPSLGWSSTYAVGLHDGDPRADEREEAQLEEVSHF</sequence>